<feature type="compositionally biased region" description="Basic and acidic residues" evidence="1">
    <location>
        <begin position="163"/>
        <end position="173"/>
    </location>
</feature>
<organism evidence="2 3">
    <name type="scientific">Cnuibacter physcomitrellae</name>
    <dbReference type="NCBI Taxonomy" id="1619308"/>
    <lineage>
        <taxon>Bacteria</taxon>
        <taxon>Bacillati</taxon>
        <taxon>Actinomycetota</taxon>
        <taxon>Actinomycetes</taxon>
        <taxon>Micrococcales</taxon>
        <taxon>Microbacteriaceae</taxon>
        <taxon>Cnuibacter</taxon>
    </lineage>
</organism>
<reference evidence="2 3" key="1">
    <citation type="submission" date="2017-04" db="EMBL/GenBank/DDBJ databases">
        <authorList>
            <person name="Afonso C.L."/>
            <person name="Miller P.J."/>
            <person name="Scott M.A."/>
            <person name="Spackman E."/>
            <person name="Goraichik I."/>
            <person name="Dimitrov K.M."/>
            <person name="Suarez D.L."/>
            <person name="Swayne D.E."/>
        </authorList>
    </citation>
    <scope>NUCLEOTIDE SEQUENCE [LARGE SCALE GENOMIC DNA]</scope>
    <source>
        <strain evidence="3">XA(T)</strain>
    </source>
</reference>
<evidence type="ECO:0000313" key="3">
    <source>
        <dbReference type="Proteomes" id="UP000192775"/>
    </source>
</evidence>
<dbReference type="EMBL" id="CP020715">
    <property type="protein sequence ID" value="ARJ04108.1"/>
    <property type="molecule type" value="Genomic_DNA"/>
</dbReference>
<keyword evidence="3" id="KW-1185">Reference proteome</keyword>
<gene>
    <name evidence="2" type="ORF">B5808_01885</name>
</gene>
<proteinExistence type="predicted"/>
<name>A0A1X9LIJ1_9MICO</name>
<dbReference type="Proteomes" id="UP000192775">
    <property type="component" value="Chromosome"/>
</dbReference>
<sequence length="173" mass="18041">MSAAGWGLPRLQCPLISPSGADPPFVRVWEGGFSRVEARVGVTQALHLSASPSGAITPFVWARKGGFSRFAGREGATQALHLSASPSGADPPLAWAREGRFSRVGGRVGVTAVAAGARLAEWRGSALRMGPGGRVLACRREGGRYRGCSGRPPRRVGRIRSAQGREGRGGRGG</sequence>
<protein>
    <submittedName>
        <fullName evidence="2">Uncharacterized protein</fullName>
    </submittedName>
</protein>
<dbReference type="STRING" id="1619308.B5808_01885"/>
<dbReference type="KEGG" id="cphy:B5808_01885"/>
<evidence type="ECO:0000256" key="1">
    <source>
        <dbReference type="SAM" id="MobiDB-lite"/>
    </source>
</evidence>
<accession>A0A1X9LIJ1</accession>
<dbReference type="AlphaFoldDB" id="A0A1X9LIJ1"/>
<evidence type="ECO:0000313" key="2">
    <source>
        <dbReference type="EMBL" id="ARJ04108.1"/>
    </source>
</evidence>
<feature type="region of interest" description="Disordered" evidence="1">
    <location>
        <begin position="143"/>
        <end position="173"/>
    </location>
</feature>